<dbReference type="EMBL" id="JASTZU010000058">
    <property type="protein sequence ID" value="MDL4842335.1"/>
    <property type="molecule type" value="Genomic_DNA"/>
</dbReference>
<name>A0ABT7LCL7_9BACI</name>
<evidence type="ECO:0008006" key="4">
    <source>
        <dbReference type="Google" id="ProtNLM"/>
    </source>
</evidence>
<keyword evidence="1" id="KW-0812">Transmembrane</keyword>
<proteinExistence type="predicted"/>
<gene>
    <name evidence="2" type="ORF">QQS35_18000</name>
</gene>
<sequence length="107" mass="12129">MKNVIWSLVTVVSILCVNWGLTFLLEAAFIEYAFFTGLIIATVIRFFNSSGGIGSSTVRMNTQAQTGIKIDEEKKEFNPTVVFYTAVIYTILAAIVTFFYYWDYLVI</sequence>
<evidence type="ECO:0000256" key="1">
    <source>
        <dbReference type="SAM" id="Phobius"/>
    </source>
</evidence>
<feature type="transmembrane region" description="Helical" evidence="1">
    <location>
        <begin position="6"/>
        <end position="25"/>
    </location>
</feature>
<evidence type="ECO:0000313" key="2">
    <source>
        <dbReference type="EMBL" id="MDL4842335.1"/>
    </source>
</evidence>
<keyword evidence="1" id="KW-1133">Transmembrane helix</keyword>
<protein>
    <recommendedName>
        <fullName evidence="4">DUF3899 domain-containing protein</fullName>
    </recommendedName>
</protein>
<keyword evidence="3" id="KW-1185">Reference proteome</keyword>
<accession>A0ABT7LCL7</accession>
<feature type="transmembrane region" description="Helical" evidence="1">
    <location>
        <begin position="32"/>
        <end position="48"/>
    </location>
</feature>
<evidence type="ECO:0000313" key="3">
    <source>
        <dbReference type="Proteomes" id="UP001235343"/>
    </source>
</evidence>
<dbReference type="Proteomes" id="UP001235343">
    <property type="component" value="Unassembled WGS sequence"/>
</dbReference>
<organism evidence="2 3">
    <name type="scientific">Aquibacillus rhizosphaerae</name>
    <dbReference type="NCBI Taxonomy" id="3051431"/>
    <lineage>
        <taxon>Bacteria</taxon>
        <taxon>Bacillati</taxon>
        <taxon>Bacillota</taxon>
        <taxon>Bacilli</taxon>
        <taxon>Bacillales</taxon>
        <taxon>Bacillaceae</taxon>
        <taxon>Aquibacillus</taxon>
    </lineage>
</organism>
<dbReference type="RefSeq" id="WP_285933614.1">
    <property type="nucleotide sequence ID" value="NZ_JASTZU010000058.1"/>
</dbReference>
<reference evidence="2 3" key="1">
    <citation type="submission" date="2023-06" db="EMBL/GenBank/DDBJ databases">
        <title>Aquibacillus rhizosphaerae LR5S19.</title>
        <authorList>
            <person name="Sun J.-Q."/>
        </authorList>
    </citation>
    <scope>NUCLEOTIDE SEQUENCE [LARGE SCALE GENOMIC DNA]</scope>
    <source>
        <strain evidence="2 3">LR5S19</strain>
    </source>
</reference>
<comment type="caution">
    <text evidence="2">The sequence shown here is derived from an EMBL/GenBank/DDBJ whole genome shotgun (WGS) entry which is preliminary data.</text>
</comment>
<feature type="transmembrane region" description="Helical" evidence="1">
    <location>
        <begin position="81"/>
        <end position="102"/>
    </location>
</feature>
<keyword evidence="1" id="KW-0472">Membrane</keyword>